<dbReference type="AlphaFoldDB" id="A0A919YPL7"/>
<evidence type="ECO:0000259" key="1">
    <source>
        <dbReference type="Pfam" id="PF00881"/>
    </source>
</evidence>
<keyword evidence="3" id="KW-1185">Reference proteome</keyword>
<dbReference type="SUPFAM" id="SSF55469">
    <property type="entry name" value="FMN-dependent nitroreductase-like"/>
    <property type="match status" value="1"/>
</dbReference>
<feature type="domain" description="Nitroreductase" evidence="1">
    <location>
        <begin position="7"/>
        <end position="167"/>
    </location>
</feature>
<accession>A0A919YPL7</accession>
<dbReference type="InterPro" id="IPR000415">
    <property type="entry name" value="Nitroreductase-like"/>
</dbReference>
<dbReference type="InterPro" id="IPR029479">
    <property type="entry name" value="Nitroreductase"/>
</dbReference>
<dbReference type="GO" id="GO:0016491">
    <property type="term" value="F:oxidoreductase activity"/>
    <property type="evidence" value="ECO:0007669"/>
    <property type="project" value="InterPro"/>
</dbReference>
<dbReference type="Pfam" id="PF00881">
    <property type="entry name" value="Nitroreductase"/>
    <property type="match status" value="1"/>
</dbReference>
<organism evidence="2 3">
    <name type="scientific">Paenibacillus montaniterrae</name>
    <dbReference type="NCBI Taxonomy" id="429341"/>
    <lineage>
        <taxon>Bacteria</taxon>
        <taxon>Bacillati</taxon>
        <taxon>Bacillota</taxon>
        <taxon>Bacilli</taxon>
        <taxon>Bacillales</taxon>
        <taxon>Paenibacillaceae</taxon>
        <taxon>Paenibacillus</taxon>
    </lineage>
</organism>
<reference evidence="2" key="1">
    <citation type="submission" date="2021-03" db="EMBL/GenBank/DDBJ databases">
        <title>Antimicrobial resistance genes in bacteria isolated from Japanese honey, and their potential for conferring macrolide and lincosamide resistance in the American foulbrood pathogen Paenibacillus larvae.</title>
        <authorList>
            <person name="Okamoto M."/>
            <person name="Kumagai M."/>
            <person name="Kanamori H."/>
            <person name="Takamatsu D."/>
        </authorList>
    </citation>
    <scope>NUCLEOTIDE SEQUENCE</scope>
    <source>
        <strain evidence="2">J40TS1</strain>
    </source>
</reference>
<dbReference type="EMBL" id="BOSE01000005">
    <property type="protein sequence ID" value="GIP17340.1"/>
    <property type="molecule type" value="Genomic_DNA"/>
</dbReference>
<comment type="caution">
    <text evidence="2">The sequence shown here is derived from an EMBL/GenBank/DDBJ whole genome shotgun (WGS) entry which is preliminary data.</text>
</comment>
<dbReference type="RefSeq" id="WP_213516550.1">
    <property type="nucleotide sequence ID" value="NZ_BOSE01000005.1"/>
</dbReference>
<dbReference type="PANTHER" id="PTHR43821:SF1">
    <property type="entry name" value="NAD(P)H NITROREDUCTASE YDJA-RELATED"/>
    <property type="match status" value="1"/>
</dbReference>
<name>A0A919YPL7_9BACL</name>
<dbReference type="Proteomes" id="UP000683139">
    <property type="component" value="Unassembled WGS sequence"/>
</dbReference>
<protein>
    <submittedName>
        <fullName evidence="2">Nitroreductase</fullName>
    </submittedName>
</protein>
<evidence type="ECO:0000313" key="3">
    <source>
        <dbReference type="Proteomes" id="UP000683139"/>
    </source>
</evidence>
<gene>
    <name evidence="2" type="ORF">J40TS1_29820</name>
</gene>
<sequence>MSVKQLIESRRSIRKVKDEQVEDALVYELLQQAAGLCPHPERLKSTRFLLATEYEARARLTRSLTNIFASSKLGKWLPDKLWETVNKRFMEIPGHLIVITKSDANPQKQDENIAEACYMMQTLQLLAWERGIGMLWDSEDMLYVPQFLEALSLAPDEQMLGIIHYGYIAKIPRPRKRTEAAKRLTTYPSL</sequence>
<dbReference type="PANTHER" id="PTHR43821">
    <property type="entry name" value="NAD(P)H NITROREDUCTASE YDJA-RELATED"/>
    <property type="match status" value="1"/>
</dbReference>
<evidence type="ECO:0000313" key="2">
    <source>
        <dbReference type="EMBL" id="GIP17340.1"/>
    </source>
</evidence>
<dbReference type="Gene3D" id="3.40.109.10">
    <property type="entry name" value="NADH Oxidase"/>
    <property type="match status" value="1"/>
</dbReference>
<proteinExistence type="predicted"/>
<dbReference type="InterPro" id="IPR052530">
    <property type="entry name" value="NAD(P)H_nitroreductase"/>
</dbReference>